<proteinExistence type="predicted"/>
<evidence type="ECO:0000259" key="1">
    <source>
        <dbReference type="PROSITE" id="PS51199"/>
    </source>
</evidence>
<accession>A0ABN7B6H2</accession>
<organism evidence="2 3">
    <name type="scientific">Nesidiocoris tenuis</name>
    <dbReference type="NCBI Taxonomy" id="355587"/>
    <lineage>
        <taxon>Eukaryota</taxon>
        <taxon>Metazoa</taxon>
        <taxon>Ecdysozoa</taxon>
        <taxon>Arthropoda</taxon>
        <taxon>Hexapoda</taxon>
        <taxon>Insecta</taxon>
        <taxon>Pterygota</taxon>
        <taxon>Neoptera</taxon>
        <taxon>Paraneoptera</taxon>
        <taxon>Hemiptera</taxon>
        <taxon>Heteroptera</taxon>
        <taxon>Panheteroptera</taxon>
        <taxon>Cimicomorpha</taxon>
        <taxon>Miridae</taxon>
        <taxon>Dicyphina</taxon>
        <taxon>Nesidiocoris</taxon>
    </lineage>
</organism>
<keyword evidence="3" id="KW-1185">Reference proteome</keyword>
<evidence type="ECO:0000313" key="2">
    <source>
        <dbReference type="EMBL" id="BET00002.1"/>
    </source>
</evidence>
<dbReference type="Pfam" id="PF13481">
    <property type="entry name" value="AAA_25"/>
    <property type="match status" value="1"/>
</dbReference>
<gene>
    <name evidence="2" type="ORF">NTJ_12818</name>
</gene>
<dbReference type="PROSITE" id="PS51199">
    <property type="entry name" value="SF4_HELICASE"/>
    <property type="match status" value="1"/>
</dbReference>
<dbReference type="InterPro" id="IPR007694">
    <property type="entry name" value="DNA_helicase_DnaB-like_C"/>
</dbReference>
<feature type="domain" description="SF4 helicase" evidence="1">
    <location>
        <begin position="375"/>
        <end position="629"/>
    </location>
</feature>
<dbReference type="Proteomes" id="UP001307889">
    <property type="component" value="Chromosome 11"/>
</dbReference>
<dbReference type="Gene3D" id="3.40.50.300">
    <property type="entry name" value="P-loop containing nucleotide triphosphate hydrolases"/>
    <property type="match status" value="1"/>
</dbReference>
<dbReference type="SUPFAM" id="SSF52540">
    <property type="entry name" value="P-loop containing nucleoside triphosphate hydrolases"/>
    <property type="match status" value="1"/>
</dbReference>
<protein>
    <submittedName>
        <fullName evidence="2">Chromosome 10 open reading frame 2</fullName>
    </submittedName>
</protein>
<dbReference type="CDD" id="cd01122">
    <property type="entry name" value="Twinkle_C"/>
    <property type="match status" value="1"/>
</dbReference>
<evidence type="ECO:0000313" key="3">
    <source>
        <dbReference type="Proteomes" id="UP001307889"/>
    </source>
</evidence>
<reference evidence="2 3" key="1">
    <citation type="submission" date="2023-09" db="EMBL/GenBank/DDBJ databases">
        <title>Nesidiocoris tenuis whole genome shotgun sequence.</title>
        <authorList>
            <person name="Shibata T."/>
            <person name="Shimoda M."/>
            <person name="Kobayashi T."/>
            <person name="Uehara T."/>
        </authorList>
    </citation>
    <scope>NUCLEOTIDE SEQUENCE [LARGE SCALE GENOMIC DNA]</scope>
    <source>
        <strain evidence="2 3">Japan</strain>
    </source>
</reference>
<sequence length="629" mass="71095">MFLCLRHLVIRRQPYRKFYLSPNNFTSTKFANFPKSNRFQRSPAPSPAARSPTDGHSFQNLSPLGDFVSVSQIKQKLTKCGHIFEEGHACLILDCFLCGQANSKLYINKVTGDFICFICRKSGVWSQLEPHLSAPSDSPISLDQSIELGCSGWYKISKHLCPVGRLTEEERISVSQLLDFEDLPWNILESQGVMFDQENQDLYWPLSLPEGGSTAGYKILSRDLSESCYPHTSANGLVRLKSPGPSKSAIIVPSLRDLLALSFRPLDGTDVVCLPHGPLSLPPLVLPLLEGYEKLTFWFNDDVTSWDNARLFARKLSIDRCHLIRPSKEHVTAFVAHKRGMNIAETVRNARAMSHDSIITFAQLREDLHSELYSADRLTGIKWQRFPTLNSILQGHRRGELTILTGPTGSGKTTFMSEYSLDLAMQKVTTLWGSFEIRNQRLARTMLQQMACAPLQHHRDKFDEWADRFTLLPIYFMTFHGQQQLETVLDTVRHAAYVHDVAHVIIDNVQFMLGMSSSESGFLDRFYRQDALIGEFRNFATTYNCHVTLVIHPRKERDGESLSTNSIFGGAKASQEADNVLIIQHKMSNSGLKIRKYLQVAKNRFSGDLGVIPLEFDKDSLSFGAKNLQ</sequence>
<name>A0ABN7B6H2_9HEMI</name>
<dbReference type="InterPro" id="IPR027417">
    <property type="entry name" value="P-loop_NTPase"/>
</dbReference>
<dbReference type="EMBL" id="AP028919">
    <property type="protein sequence ID" value="BET00002.1"/>
    <property type="molecule type" value="Genomic_DNA"/>
</dbReference>
<dbReference type="InterPro" id="IPR027032">
    <property type="entry name" value="Twinkle-like"/>
</dbReference>
<dbReference type="PANTHER" id="PTHR12873:SF0">
    <property type="entry name" value="TWINKLE MTDNA HELICASE"/>
    <property type="match status" value="1"/>
</dbReference>
<dbReference type="PANTHER" id="PTHR12873">
    <property type="entry name" value="T7-LIKE MITOCHONDRIAL DNA HELICASE"/>
    <property type="match status" value="1"/>
</dbReference>